<accession>A0ABT3RVX2</accession>
<gene>
    <name evidence="2" type="ORF">OO013_18695</name>
</gene>
<feature type="chain" id="PRO_5046350242" evidence="1">
    <location>
        <begin position="20"/>
        <end position="283"/>
    </location>
</feature>
<name>A0ABT3RVX2_9BACT</name>
<keyword evidence="3" id="KW-1185">Reference proteome</keyword>
<dbReference type="EMBL" id="JAPFQN010000012">
    <property type="protein sequence ID" value="MCX2745916.1"/>
    <property type="molecule type" value="Genomic_DNA"/>
</dbReference>
<evidence type="ECO:0000313" key="2">
    <source>
        <dbReference type="EMBL" id="MCX2745916.1"/>
    </source>
</evidence>
<dbReference type="Proteomes" id="UP001209885">
    <property type="component" value="Unassembled WGS sequence"/>
</dbReference>
<comment type="caution">
    <text evidence="2">The sequence shown here is derived from an EMBL/GenBank/DDBJ whole genome shotgun (WGS) entry which is preliminary data.</text>
</comment>
<keyword evidence="1" id="KW-0732">Signal</keyword>
<feature type="signal peptide" evidence="1">
    <location>
        <begin position="1"/>
        <end position="19"/>
    </location>
</feature>
<reference evidence="2 3" key="1">
    <citation type="submission" date="2022-11" db="EMBL/GenBank/DDBJ databases">
        <title>The characterization of three novel Bacteroidetes species and genomic analysis of their roles in tidal elemental geochemical cycles.</title>
        <authorList>
            <person name="Ma K."/>
        </authorList>
    </citation>
    <scope>NUCLEOTIDE SEQUENCE [LARGE SCALE GENOMIC DNA]</scope>
    <source>
        <strain evidence="2 3">M17</strain>
    </source>
</reference>
<organism evidence="2 3">
    <name type="scientific">Mangrovivirga halotolerans</name>
    <dbReference type="NCBI Taxonomy" id="2993936"/>
    <lineage>
        <taxon>Bacteria</taxon>
        <taxon>Pseudomonadati</taxon>
        <taxon>Bacteroidota</taxon>
        <taxon>Cytophagia</taxon>
        <taxon>Cytophagales</taxon>
        <taxon>Mangrovivirgaceae</taxon>
        <taxon>Mangrovivirga</taxon>
    </lineage>
</organism>
<sequence>MKYLTAFILLLFSCHFSWGQSWTNEQEKLFLQSCESKWGDALGNETKSFCSCSLDKAKIIFTSFKASIRADASQASLVYKGCLDGHPWPEKEQKEFMDDCKANNDGDENFCSCILEKLGNLYPTPEIAASISDVEVNDIAESCQFSAEWSNENKAAFLEQCKNTYSEVYNSSRTDRYCNCVLDELQLLFEDYNEMNKSLTQQGLESIKSKCLQPDFSQWTPEIEGLLILDCQKNVEGEIGDRKGLEYCRCFVEEAKNRFDTPEDFQKATSKEYLALRKYCFPD</sequence>
<protein>
    <submittedName>
        <fullName evidence="2">Uncharacterized protein</fullName>
    </submittedName>
</protein>
<dbReference type="RefSeq" id="WP_266058526.1">
    <property type="nucleotide sequence ID" value="NZ_JAPFQN010000012.1"/>
</dbReference>
<evidence type="ECO:0000256" key="1">
    <source>
        <dbReference type="SAM" id="SignalP"/>
    </source>
</evidence>
<proteinExistence type="predicted"/>
<evidence type="ECO:0000313" key="3">
    <source>
        <dbReference type="Proteomes" id="UP001209885"/>
    </source>
</evidence>